<dbReference type="GO" id="GO:0005737">
    <property type="term" value="C:cytoplasm"/>
    <property type="evidence" value="ECO:0007669"/>
    <property type="project" value="TreeGrafter"/>
</dbReference>
<accession>A0A015JA37</accession>
<gene>
    <name evidence="7" type="ORF">RirG_259250</name>
</gene>
<evidence type="ECO:0000256" key="1">
    <source>
        <dbReference type="ARBA" id="ARBA00008601"/>
    </source>
</evidence>
<evidence type="ECO:0000256" key="4">
    <source>
        <dbReference type="ARBA" id="ARBA00022912"/>
    </source>
</evidence>
<feature type="domain" description="Tyrosine specific protein phosphatases" evidence="6">
    <location>
        <begin position="110"/>
        <end position="165"/>
    </location>
</feature>
<dbReference type="Gene3D" id="3.90.190.10">
    <property type="entry name" value="Protein tyrosine phosphatase superfamily"/>
    <property type="match status" value="1"/>
</dbReference>
<dbReference type="OrthoDB" id="2017893at2759"/>
<name>A0A015JA37_RHIIW</name>
<dbReference type="PROSITE" id="PS50054">
    <property type="entry name" value="TYR_PHOSPHATASE_DUAL"/>
    <property type="match status" value="1"/>
</dbReference>
<dbReference type="AlphaFoldDB" id="A0A015JA37"/>
<feature type="domain" description="Tyrosine-protein phosphatase" evidence="5">
    <location>
        <begin position="42"/>
        <end position="189"/>
    </location>
</feature>
<evidence type="ECO:0000256" key="3">
    <source>
        <dbReference type="ARBA" id="ARBA00022801"/>
    </source>
</evidence>
<evidence type="ECO:0000259" key="6">
    <source>
        <dbReference type="PROSITE" id="PS50056"/>
    </source>
</evidence>
<dbReference type="PROSITE" id="PS50056">
    <property type="entry name" value="TYR_PHOSPHATASE_2"/>
    <property type="match status" value="1"/>
</dbReference>
<dbReference type="OMA" id="CWTGASE"/>
<evidence type="ECO:0000259" key="5">
    <source>
        <dbReference type="PROSITE" id="PS50054"/>
    </source>
</evidence>
<dbReference type="PANTHER" id="PTHR10159">
    <property type="entry name" value="DUAL SPECIFICITY PROTEIN PHOSPHATASE"/>
    <property type="match status" value="1"/>
</dbReference>
<dbReference type="EC" id="3.1.3.48" evidence="2"/>
<keyword evidence="4" id="KW-0904">Protein phosphatase</keyword>
<protein>
    <recommendedName>
        <fullName evidence="2">protein-tyrosine-phosphatase</fullName>
        <ecNumber evidence="2">3.1.3.48</ecNumber>
    </recommendedName>
</protein>
<organism evidence="7 8">
    <name type="scientific">Rhizophagus irregularis (strain DAOM 197198w)</name>
    <name type="common">Glomus intraradices</name>
    <dbReference type="NCBI Taxonomy" id="1432141"/>
    <lineage>
        <taxon>Eukaryota</taxon>
        <taxon>Fungi</taxon>
        <taxon>Fungi incertae sedis</taxon>
        <taxon>Mucoromycota</taxon>
        <taxon>Glomeromycotina</taxon>
        <taxon>Glomeromycetes</taxon>
        <taxon>Glomerales</taxon>
        <taxon>Glomeraceae</taxon>
        <taxon>Rhizophagus</taxon>
    </lineage>
</organism>
<evidence type="ECO:0000313" key="7">
    <source>
        <dbReference type="EMBL" id="EXX51724.1"/>
    </source>
</evidence>
<keyword evidence="8" id="KW-1185">Reference proteome</keyword>
<proteinExistence type="inferred from homology"/>
<dbReference type="Proteomes" id="UP000022910">
    <property type="component" value="Unassembled WGS sequence"/>
</dbReference>
<dbReference type="GO" id="GO:0004725">
    <property type="term" value="F:protein tyrosine phosphatase activity"/>
    <property type="evidence" value="ECO:0007669"/>
    <property type="project" value="UniProtKB-EC"/>
</dbReference>
<comment type="similarity">
    <text evidence="1">Belongs to the protein-tyrosine phosphatase family. Non-receptor class dual specificity subfamily.</text>
</comment>
<evidence type="ECO:0000313" key="8">
    <source>
        <dbReference type="Proteomes" id="UP000022910"/>
    </source>
</evidence>
<dbReference type="GO" id="GO:0043409">
    <property type="term" value="P:negative regulation of MAPK cascade"/>
    <property type="evidence" value="ECO:0007669"/>
    <property type="project" value="TreeGrafter"/>
</dbReference>
<dbReference type="HOGENOM" id="CLU_1235620_0_0_1"/>
<dbReference type="SMART" id="SM00195">
    <property type="entry name" value="DSPc"/>
    <property type="match status" value="1"/>
</dbReference>
<comment type="caution">
    <text evidence="7">The sequence shown here is derived from an EMBL/GenBank/DDBJ whole genome shotgun (WGS) entry which is preliminary data.</text>
</comment>
<keyword evidence="3" id="KW-0378">Hydrolase</keyword>
<evidence type="ECO:0000256" key="2">
    <source>
        <dbReference type="ARBA" id="ARBA00013064"/>
    </source>
</evidence>
<dbReference type="PANTHER" id="PTHR10159:SF519">
    <property type="entry name" value="DUAL SPECIFICITY PROTEIN PHOSPHATASE MPK3"/>
    <property type="match status" value="1"/>
</dbReference>
<dbReference type="InterPro" id="IPR020422">
    <property type="entry name" value="TYR_PHOSPHATASE_DUAL_dom"/>
</dbReference>
<dbReference type="InterPro" id="IPR000387">
    <property type="entry name" value="Tyr_Pase_dom"/>
</dbReference>
<dbReference type="InterPro" id="IPR000340">
    <property type="entry name" value="Dual-sp_phosphatase_cat-dom"/>
</dbReference>
<dbReference type="CDD" id="cd14498">
    <property type="entry name" value="DSP"/>
    <property type="match status" value="1"/>
</dbReference>
<sequence>MSNPARTITAENIENETAHTYYIEYEKKLSKLASRLAHGAENPAEIVMDFLYISDAATGANSDLLARYKITHIINVSPCVNFFEKNVPQKYPNWDPPKYLRLNTSEINIAEFFDVSNLFIYQAAQEGGRVLIYCWTGASESATLMLAYLMNHYWLTYQDAFNYLNGKSIIDPHSTFRLQLINYELELLRAWKFPVDDDDDISERDELKFEDYINYDDESEEITK</sequence>
<dbReference type="SUPFAM" id="SSF52799">
    <property type="entry name" value="(Phosphotyrosine protein) phosphatases II"/>
    <property type="match status" value="1"/>
</dbReference>
<dbReference type="Pfam" id="PF00782">
    <property type="entry name" value="DSPc"/>
    <property type="match status" value="1"/>
</dbReference>
<dbReference type="SMR" id="A0A015JA37"/>
<dbReference type="EMBL" id="JEMT01029626">
    <property type="protein sequence ID" value="EXX51724.1"/>
    <property type="molecule type" value="Genomic_DNA"/>
</dbReference>
<reference evidence="7 8" key="1">
    <citation type="submission" date="2014-02" db="EMBL/GenBank/DDBJ databases">
        <title>Single nucleus genome sequencing reveals high similarity among nuclei of an endomycorrhizal fungus.</title>
        <authorList>
            <person name="Lin K."/>
            <person name="Geurts R."/>
            <person name="Zhang Z."/>
            <person name="Limpens E."/>
            <person name="Saunders D.G."/>
            <person name="Mu D."/>
            <person name="Pang E."/>
            <person name="Cao H."/>
            <person name="Cha H."/>
            <person name="Lin T."/>
            <person name="Zhou Q."/>
            <person name="Shang Y."/>
            <person name="Li Y."/>
            <person name="Ivanov S."/>
            <person name="Sharma T."/>
            <person name="Velzen R.V."/>
            <person name="Ruijter N.D."/>
            <person name="Aanen D.K."/>
            <person name="Win J."/>
            <person name="Kamoun S."/>
            <person name="Bisseling T."/>
            <person name="Huang S."/>
        </authorList>
    </citation>
    <scope>NUCLEOTIDE SEQUENCE [LARGE SCALE GENOMIC DNA]</scope>
    <source>
        <strain evidence="8">DAOM197198w</strain>
    </source>
</reference>
<dbReference type="InterPro" id="IPR029021">
    <property type="entry name" value="Prot-tyrosine_phosphatase-like"/>
</dbReference>
<dbReference type="STRING" id="1432141.A0A015JA37"/>